<dbReference type="OrthoDB" id="408373at2759"/>
<dbReference type="AlphaFoldDB" id="A0A6A5WU37"/>
<gene>
    <name evidence="2" type="ORF">P154DRAFT_519472</name>
</gene>
<dbReference type="PANTHER" id="PTHR43194">
    <property type="entry name" value="HYDROLASE ALPHA/BETA FOLD FAMILY"/>
    <property type="match status" value="1"/>
</dbReference>
<evidence type="ECO:0000313" key="2">
    <source>
        <dbReference type="EMBL" id="KAF2004249.1"/>
    </source>
</evidence>
<evidence type="ECO:0000313" key="3">
    <source>
        <dbReference type="Proteomes" id="UP000799779"/>
    </source>
</evidence>
<dbReference type="PANTHER" id="PTHR43194:SF2">
    <property type="entry name" value="PEROXISOMAL MEMBRANE PROTEIN LPX1"/>
    <property type="match status" value="1"/>
</dbReference>
<organism evidence="2 3">
    <name type="scientific">Amniculicola lignicola CBS 123094</name>
    <dbReference type="NCBI Taxonomy" id="1392246"/>
    <lineage>
        <taxon>Eukaryota</taxon>
        <taxon>Fungi</taxon>
        <taxon>Dikarya</taxon>
        <taxon>Ascomycota</taxon>
        <taxon>Pezizomycotina</taxon>
        <taxon>Dothideomycetes</taxon>
        <taxon>Pleosporomycetidae</taxon>
        <taxon>Pleosporales</taxon>
        <taxon>Amniculicolaceae</taxon>
        <taxon>Amniculicola</taxon>
    </lineage>
</organism>
<protein>
    <submittedName>
        <fullName evidence="2">Alpha/beta-hydrolase</fullName>
    </submittedName>
</protein>
<keyword evidence="2" id="KW-0378">Hydrolase</keyword>
<dbReference type="EMBL" id="ML977568">
    <property type="protein sequence ID" value="KAF2004249.1"/>
    <property type="molecule type" value="Genomic_DNA"/>
</dbReference>
<dbReference type="Proteomes" id="UP000799779">
    <property type="component" value="Unassembled WGS sequence"/>
</dbReference>
<feature type="domain" description="AB hydrolase-1" evidence="1">
    <location>
        <begin position="72"/>
        <end position="200"/>
    </location>
</feature>
<reference evidence="2" key="1">
    <citation type="journal article" date="2020" name="Stud. Mycol.">
        <title>101 Dothideomycetes genomes: a test case for predicting lifestyles and emergence of pathogens.</title>
        <authorList>
            <person name="Haridas S."/>
            <person name="Albert R."/>
            <person name="Binder M."/>
            <person name="Bloem J."/>
            <person name="Labutti K."/>
            <person name="Salamov A."/>
            <person name="Andreopoulos B."/>
            <person name="Baker S."/>
            <person name="Barry K."/>
            <person name="Bills G."/>
            <person name="Bluhm B."/>
            <person name="Cannon C."/>
            <person name="Castanera R."/>
            <person name="Culley D."/>
            <person name="Daum C."/>
            <person name="Ezra D."/>
            <person name="Gonzalez J."/>
            <person name="Henrissat B."/>
            <person name="Kuo A."/>
            <person name="Liang C."/>
            <person name="Lipzen A."/>
            <person name="Lutzoni F."/>
            <person name="Magnuson J."/>
            <person name="Mondo S."/>
            <person name="Nolan M."/>
            <person name="Ohm R."/>
            <person name="Pangilinan J."/>
            <person name="Park H.-J."/>
            <person name="Ramirez L."/>
            <person name="Alfaro M."/>
            <person name="Sun H."/>
            <person name="Tritt A."/>
            <person name="Yoshinaga Y."/>
            <person name="Zwiers L.-H."/>
            <person name="Turgeon B."/>
            <person name="Goodwin S."/>
            <person name="Spatafora J."/>
            <person name="Crous P."/>
            <person name="Grigoriev I."/>
        </authorList>
    </citation>
    <scope>NUCLEOTIDE SEQUENCE</scope>
    <source>
        <strain evidence="2">CBS 123094</strain>
    </source>
</reference>
<dbReference type="Pfam" id="PF00561">
    <property type="entry name" value="Abhydrolase_1"/>
    <property type="match status" value="1"/>
</dbReference>
<dbReference type="SUPFAM" id="SSF53474">
    <property type="entry name" value="alpha/beta-Hydrolases"/>
    <property type="match status" value="1"/>
</dbReference>
<accession>A0A6A5WU37</accession>
<dbReference type="GO" id="GO:0016787">
    <property type="term" value="F:hydrolase activity"/>
    <property type="evidence" value="ECO:0007669"/>
    <property type="project" value="UniProtKB-KW"/>
</dbReference>
<keyword evidence="3" id="KW-1185">Reference proteome</keyword>
<proteinExistence type="predicted"/>
<dbReference type="InterPro" id="IPR050228">
    <property type="entry name" value="Carboxylesterase_BioH"/>
</dbReference>
<dbReference type="Gene3D" id="3.40.50.1820">
    <property type="entry name" value="alpha/beta hydrolase"/>
    <property type="match status" value="1"/>
</dbReference>
<dbReference type="InterPro" id="IPR029058">
    <property type="entry name" value="AB_hydrolase_fold"/>
</dbReference>
<name>A0A6A5WU37_9PLEO</name>
<dbReference type="InterPro" id="IPR000073">
    <property type="entry name" value="AB_hydrolase_1"/>
</dbReference>
<sequence>MSLNFILPRPGAPIQSRSPVHGPSEEAFVETFGALLPAAKYLTTGSGKAAYYEFESPEPGSAKPMLHTPNRVLFIHGVQTPAFGLLPLVRALEPSFPHAQFLLVDLWGHGLSNTPTLPHDPSLFLGLIDDLLDHLQWPSAHLVGYSFGGSLAARYVASRPSKVQSFTLIAPAGLIPSNVFSAEEKSHLAGGGDEAAAQKWVFAWLGGDSEVVPVDWKERVGRGQVVSEAVKAWQKREHPGHVASVLAIIRDGGVVDGSAVFLKAAQTSIPSLVVLGALDDICTTEELAELGFAKVFVVPEVGHGVVRERGPEVAGFISDFWSGLDPVSGG</sequence>
<evidence type="ECO:0000259" key="1">
    <source>
        <dbReference type="Pfam" id="PF00561"/>
    </source>
</evidence>
<dbReference type="PRINTS" id="PR00111">
    <property type="entry name" value="ABHYDROLASE"/>
</dbReference>